<dbReference type="EMBL" id="DPPF01000154">
    <property type="protein sequence ID" value="HCW93504.1"/>
    <property type="molecule type" value="Genomic_DNA"/>
</dbReference>
<reference evidence="1 2" key="1">
    <citation type="journal article" date="2018" name="Nat. Biotechnol.">
        <title>A standardized bacterial taxonomy based on genome phylogeny substantially revises the tree of life.</title>
        <authorList>
            <person name="Parks D.H."/>
            <person name="Chuvochina M."/>
            <person name="Waite D.W."/>
            <person name="Rinke C."/>
            <person name="Skarshewski A."/>
            <person name="Chaumeil P.A."/>
            <person name="Hugenholtz P."/>
        </authorList>
    </citation>
    <scope>NUCLEOTIDE SEQUENCE [LARGE SCALE GENOMIC DNA]</scope>
    <source>
        <strain evidence="1">UBA8672</strain>
    </source>
</reference>
<proteinExistence type="predicted"/>
<organism evidence="1 2">
    <name type="scientific">Flexistipes sinusarabici</name>
    <dbReference type="NCBI Taxonomy" id="2352"/>
    <lineage>
        <taxon>Bacteria</taxon>
        <taxon>Pseudomonadati</taxon>
        <taxon>Deferribacterota</taxon>
        <taxon>Deferribacteres</taxon>
        <taxon>Deferribacterales</taxon>
        <taxon>Flexistipitaceae</taxon>
        <taxon>Flexistipes</taxon>
    </lineage>
</organism>
<evidence type="ECO:0000313" key="1">
    <source>
        <dbReference type="EMBL" id="HCW93504.1"/>
    </source>
</evidence>
<gene>
    <name evidence="1" type="ORF">DHM44_07460</name>
</gene>
<evidence type="ECO:0000313" key="2">
    <source>
        <dbReference type="Proteomes" id="UP000262325"/>
    </source>
</evidence>
<dbReference type="AlphaFoldDB" id="A0A3D5QCV5"/>
<dbReference type="Proteomes" id="UP000262325">
    <property type="component" value="Unassembled WGS sequence"/>
</dbReference>
<accession>A0A3D5QCV5</accession>
<protein>
    <recommendedName>
        <fullName evidence="3">DUF5666 domain-containing protein</fullName>
    </recommendedName>
</protein>
<comment type="caution">
    <text evidence="1">The sequence shown here is derived from an EMBL/GenBank/DDBJ whole genome shotgun (WGS) entry which is preliminary data.</text>
</comment>
<evidence type="ECO:0008006" key="3">
    <source>
        <dbReference type="Google" id="ProtNLM"/>
    </source>
</evidence>
<name>A0A3D5QCV5_FLESI</name>
<sequence length="98" mass="11462">MKRLILLTTITLLFSTFIFAYDSGHRYVEGYVSSISSNKIKLDDNSYRLKEDTVYRLRYDEGNAIKEKKIEKNDVDIHDKVILKVIGNNVLELVVEEY</sequence>